<sequence>MLRLQLAIALLVVVVSFAMMIWSVTSFPPNSRSVGTYFSGDCSRVSRLNSRVHIVMNIFSGVLLSAGNYCMQLLVSPCRDEIDKAHSKGISLRIGVPNVRNLRHVDRKRVVGWLCIGATATLLHLFWNSSIFTSLPVVSIPRAIATSDFQTAPDDWTISNPLPPRSWWGFPSADRWGGASYDLSPVYTMKASVANLARLEPQECIDEYIDPLKSTRAVMVVARNMTSIQNNGSSLLDGWMSGWDYWDAGNYWVCSAYDPGEYTKICDRAWADGLVDDWIVGVGGKSVGLPNVLVDYCLVGDAGNNEDRCGLHYSTYILAVVCTCTSLECLLVLWTGIYFRRNKEAGEAKRRRRTLITMGDAIGDFLYEPDYHIDRVSEGSVGRRETWFTAVNTRTWIFAVGLVLPSVLIGLYAGHLSSVGVDMSLSGIWQLGFKANSAMIGHSFWQSTNSAADIIGNILVANSPQVIVSFIYLFFNSILTRQLVADEWSRFIRDDGKKTLRVTSPVGLQRSSYFLSLPMKYSIILATGIFLWHPEFDVSARGYSALGVILAIALGAILILALMINSFARSFRDIPAGFQLLGLSSAGIGLMCQRPADDTNAHLFPVSIGVVPDQDASTAGAQGRVAFSTYVGLQRPKNGCWYLQPILVEEKERATGEMSTENLLEPIKRHNASLIAPGAME</sequence>
<organism evidence="1 2">
    <name type="scientific">Hypoxylon rubiginosum</name>
    <dbReference type="NCBI Taxonomy" id="110542"/>
    <lineage>
        <taxon>Eukaryota</taxon>
        <taxon>Fungi</taxon>
        <taxon>Dikarya</taxon>
        <taxon>Ascomycota</taxon>
        <taxon>Pezizomycotina</taxon>
        <taxon>Sordariomycetes</taxon>
        <taxon>Xylariomycetidae</taxon>
        <taxon>Xylariales</taxon>
        <taxon>Hypoxylaceae</taxon>
        <taxon>Hypoxylon</taxon>
    </lineage>
</organism>
<gene>
    <name evidence="1" type="ORF">F4821DRAFT_280411</name>
</gene>
<dbReference type="Proteomes" id="UP001497680">
    <property type="component" value="Unassembled WGS sequence"/>
</dbReference>
<name>A0ACC0CU61_9PEZI</name>
<comment type="caution">
    <text evidence="1">The sequence shown here is derived from an EMBL/GenBank/DDBJ whole genome shotgun (WGS) entry which is preliminary data.</text>
</comment>
<protein>
    <submittedName>
        <fullName evidence="1">Uncharacterized protein</fullName>
    </submittedName>
</protein>
<dbReference type="EMBL" id="MU394343">
    <property type="protein sequence ID" value="KAI6083994.1"/>
    <property type="molecule type" value="Genomic_DNA"/>
</dbReference>
<evidence type="ECO:0000313" key="2">
    <source>
        <dbReference type="Proteomes" id="UP001497680"/>
    </source>
</evidence>
<evidence type="ECO:0000313" key="1">
    <source>
        <dbReference type="EMBL" id="KAI6083994.1"/>
    </source>
</evidence>
<accession>A0ACC0CU61</accession>
<proteinExistence type="predicted"/>
<keyword evidence="2" id="KW-1185">Reference proteome</keyword>
<reference evidence="1 2" key="1">
    <citation type="journal article" date="2022" name="New Phytol.">
        <title>Ecological generalism drives hyperdiversity of secondary metabolite gene clusters in xylarialean endophytes.</title>
        <authorList>
            <person name="Franco M.E.E."/>
            <person name="Wisecaver J.H."/>
            <person name="Arnold A.E."/>
            <person name="Ju Y.M."/>
            <person name="Slot J.C."/>
            <person name="Ahrendt S."/>
            <person name="Moore L.P."/>
            <person name="Eastman K.E."/>
            <person name="Scott K."/>
            <person name="Konkel Z."/>
            <person name="Mondo S.J."/>
            <person name="Kuo A."/>
            <person name="Hayes R.D."/>
            <person name="Haridas S."/>
            <person name="Andreopoulos B."/>
            <person name="Riley R."/>
            <person name="LaButti K."/>
            <person name="Pangilinan J."/>
            <person name="Lipzen A."/>
            <person name="Amirebrahimi M."/>
            <person name="Yan J."/>
            <person name="Adam C."/>
            <person name="Keymanesh K."/>
            <person name="Ng V."/>
            <person name="Louie K."/>
            <person name="Northen T."/>
            <person name="Drula E."/>
            <person name="Henrissat B."/>
            <person name="Hsieh H.M."/>
            <person name="Youens-Clark K."/>
            <person name="Lutzoni F."/>
            <person name="Miadlikowska J."/>
            <person name="Eastwood D.C."/>
            <person name="Hamelin R.C."/>
            <person name="Grigoriev I.V."/>
            <person name="U'Ren J.M."/>
        </authorList>
    </citation>
    <scope>NUCLEOTIDE SEQUENCE [LARGE SCALE GENOMIC DNA]</scope>
    <source>
        <strain evidence="1 2">ER1909</strain>
    </source>
</reference>